<feature type="compositionally biased region" description="Pro residues" evidence="1">
    <location>
        <begin position="227"/>
        <end position="241"/>
    </location>
</feature>
<comment type="caution">
    <text evidence="2">The sequence shown here is derived from an EMBL/GenBank/DDBJ whole genome shotgun (WGS) entry which is preliminary data.</text>
</comment>
<name>A0ABP9JT56_9NOCA</name>
<feature type="region of interest" description="Disordered" evidence="1">
    <location>
        <begin position="66"/>
        <end position="280"/>
    </location>
</feature>
<organism evidence="2 3">
    <name type="scientific">Nocardia callitridis</name>
    <dbReference type="NCBI Taxonomy" id="648753"/>
    <lineage>
        <taxon>Bacteria</taxon>
        <taxon>Bacillati</taxon>
        <taxon>Actinomycetota</taxon>
        <taxon>Actinomycetes</taxon>
        <taxon>Mycobacteriales</taxon>
        <taxon>Nocardiaceae</taxon>
        <taxon>Nocardia</taxon>
    </lineage>
</organism>
<evidence type="ECO:0000313" key="2">
    <source>
        <dbReference type="EMBL" id="GAA5043396.1"/>
    </source>
</evidence>
<feature type="compositionally biased region" description="Basic and acidic residues" evidence="1">
    <location>
        <begin position="86"/>
        <end position="99"/>
    </location>
</feature>
<evidence type="ECO:0000256" key="1">
    <source>
        <dbReference type="SAM" id="MobiDB-lite"/>
    </source>
</evidence>
<reference evidence="3" key="1">
    <citation type="journal article" date="2019" name="Int. J. Syst. Evol. Microbiol.">
        <title>The Global Catalogue of Microorganisms (GCM) 10K type strain sequencing project: providing services to taxonomists for standard genome sequencing and annotation.</title>
        <authorList>
            <consortium name="The Broad Institute Genomics Platform"/>
            <consortium name="The Broad Institute Genome Sequencing Center for Infectious Disease"/>
            <person name="Wu L."/>
            <person name="Ma J."/>
        </authorList>
    </citation>
    <scope>NUCLEOTIDE SEQUENCE [LARGE SCALE GENOMIC DNA]</scope>
    <source>
        <strain evidence="3">JCM 18298</strain>
    </source>
</reference>
<dbReference type="RefSeq" id="WP_345493329.1">
    <property type="nucleotide sequence ID" value="NZ_BAABJM010000001.1"/>
</dbReference>
<feature type="compositionally biased region" description="Basic and acidic residues" evidence="1">
    <location>
        <begin position="66"/>
        <end position="78"/>
    </location>
</feature>
<protein>
    <submittedName>
        <fullName evidence="2">Uncharacterized protein</fullName>
    </submittedName>
</protein>
<feature type="compositionally biased region" description="Pro residues" evidence="1">
    <location>
        <begin position="134"/>
        <end position="143"/>
    </location>
</feature>
<dbReference type="InterPro" id="IPR022536">
    <property type="entry name" value="EspC"/>
</dbReference>
<evidence type="ECO:0000313" key="3">
    <source>
        <dbReference type="Proteomes" id="UP001500603"/>
    </source>
</evidence>
<accession>A0ABP9JT56</accession>
<dbReference type="EMBL" id="BAABJM010000001">
    <property type="protein sequence ID" value="GAA5043396.1"/>
    <property type="molecule type" value="Genomic_DNA"/>
</dbReference>
<keyword evidence="3" id="KW-1185">Reference proteome</keyword>
<proteinExistence type="predicted"/>
<dbReference type="Pfam" id="PF10824">
    <property type="entry name" value="T7SS_ESX_EspC"/>
    <property type="match status" value="1"/>
</dbReference>
<sequence>MPGYLEIDPDNLRRTAEQHRRTGAKLRKWGAIPHDWLADFQSSYGTIADQVFGALTDYYQRRYDSAHRQADRHDRTADELDSTARAIEESDHRGSRDVSRAGAFDNTTSVPNPTHDLPGTPNGTAAPEQSSPVVPTPPSPPPTSEATPAHDLPTNSHSPGHDGDDLGEVTRSPAATPLPAVTTSPFGDPAGTAPPPNSLAPPGHNDPLPAAPPSTVIGSAPAHLESRPPPDAAAPPVPPGGYGPTASSAGPQPLPPGPLASVRAQAGRADASTTLTVTEQDDQDLPLARALLAATLAAVHHSAPDTEWAVAVLRSTAGPVIFMTSTEGRGWVPPGLFLPSEVIIPWTWDTVFGAATQLAIAAVEGIDDPARIVAEFGIRAKRIRGIRISALASSTDIPEGLRADLGDDVAMEGRVEAAEGILELTTAAAGLVDRLALAGSAESIRVVAAVPDSGIRDQCLELARTAHARVGTAPQHQLRQRILDAMHDGVPVPPGWWAQLRADSADTAAALRSHRGRVSHVPVGARLSIPNAEVLRGMAFQQRADELVLLLAETPNRQTLRDALYAYGQILEHPLLPEQRPTVQVGSGALADNATSPGSVSVRAAAVDERPPSIAAFLPVSSRSESVEV</sequence>
<dbReference type="Proteomes" id="UP001500603">
    <property type="component" value="Unassembled WGS sequence"/>
</dbReference>
<gene>
    <name evidence="2" type="ORF">GCM10023318_04890</name>
</gene>